<evidence type="ECO:0000256" key="1">
    <source>
        <dbReference type="ARBA" id="ARBA00004141"/>
    </source>
</evidence>
<dbReference type="PRINTS" id="PR00899">
    <property type="entry name" value="GPCRSTE3"/>
</dbReference>
<gene>
    <name evidence="11" type="primary">STE3_2</name>
    <name evidence="11" type="ORF">MBRA1_000867c</name>
</gene>
<sequence>MLSSTLAFMFFAFISVPALLVSLPFHLQVKNAGTTLIICWTSLGNMVEAISAIIMLNANGVKAIAWCDFAGAIKYTWGTGCCMGGLILLRRLAIIASKQTAFKERKDKVKVFTIEIVIGVAIPLLEILLHFIVQGHRMDELQDFGSFALRFLTIRRNEFYQMLRNEDTGISHSHYLRLMALGLIDILLWLPLSLTFLILNLSNITIQSYQSWSHVHTNFDRVVFVPIETFIHGNRNVYVAAELGRWIGPTLALNFFIFFGVKPEVWVSCWSYLVEYKNILCRKKNEITAYDNSNAGELGDAEEKVTRIVKLQLGPERIMRISSNSLASSSRNGPQDIDIEKAENLDIYAK</sequence>
<dbReference type="PANTHER" id="PTHR28097">
    <property type="entry name" value="PHEROMONE A FACTOR RECEPTOR"/>
    <property type="match status" value="1"/>
</dbReference>
<evidence type="ECO:0000256" key="4">
    <source>
        <dbReference type="ARBA" id="ARBA00022692"/>
    </source>
</evidence>
<keyword evidence="6" id="KW-0297">G-protein coupled receptor</keyword>
<evidence type="ECO:0000313" key="11">
    <source>
        <dbReference type="EMBL" id="WFC94240.1"/>
    </source>
</evidence>
<dbReference type="GO" id="GO:0004932">
    <property type="term" value="F:mating-type factor pheromone receptor activity"/>
    <property type="evidence" value="ECO:0007669"/>
    <property type="project" value="InterPro"/>
</dbReference>
<reference evidence="11" key="1">
    <citation type="submission" date="2023-03" db="EMBL/GenBank/DDBJ databases">
        <title>Mating type loci evolution in Malassezia.</title>
        <authorList>
            <person name="Coelho M.A."/>
        </authorList>
    </citation>
    <scope>NUCLEOTIDE SEQUENCE</scope>
    <source>
        <strain evidence="11">CBS 14135</strain>
    </source>
</reference>
<keyword evidence="4 10" id="KW-0812">Transmembrane</keyword>
<keyword evidence="5 10" id="KW-1133">Transmembrane helix</keyword>
<protein>
    <submittedName>
        <fullName evidence="11">A-factor receptor</fullName>
    </submittedName>
</protein>
<proteinExistence type="inferred from homology"/>
<evidence type="ECO:0000256" key="7">
    <source>
        <dbReference type="ARBA" id="ARBA00023136"/>
    </source>
</evidence>
<dbReference type="EMBL" id="CP119951">
    <property type="protein sequence ID" value="WFC94240.1"/>
    <property type="molecule type" value="Genomic_DNA"/>
</dbReference>
<keyword evidence="9" id="KW-0807">Transducer</keyword>
<dbReference type="Proteomes" id="UP001216638">
    <property type="component" value="Chromosome 1"/>
</dbReference>
<accession>A0AAF0DUC2</accession>
<dbReference type="AlphaFoldDB" id="A0AAF0DUC2"/>
<dbReference type="GO" id="GO:0000750">
    <property type="term" value="P:pheromone-dependent signal transduction involved in conjugation with cellular fusion"/>
    <property type="evidence" value="ECO:0007669"/>
    <property type="project" value="TreeGrafter"/>
</dbReference>
<evidence type="ECO:0000256" key="3">
    <source>
        <dbReference type="ARBA" id="ARBA00022507"/>
    </source>
</evidence>
<organism evidence="11 12">
    <name type="scientific">Malassezia brasiliensis</name>
    <dbReference type="NCBI Taxonomy" id="1821822"/>
    <lineage>
        <taxon>Eukaryota</taxon>
        <taxon>Fungi</taxon>
        <taxon>Dikarya</taxon>
        <taxon>Basidiomycota</taxon>
        <taxon>Ustilaginomycotina</taxon>
        <taxon>Malasseziomycetes</taxon>
        <taxon>Malasseziales</taxon>
        <taxon>Malasseziaceae</taxon>
        <taxon>Malassezia</taxon>
    </lineage>
</organism>
<feature type="transmembrane region" description="Helical" evidence="10">
    <location>
        <begin position="175"/>
        <end position="199"/>
    </location>
</feature>
<keyword evidence="3" id="KW-0589">Pheromone response</keyword>
<evidence type="ECO:0000256" key="2">
    <source>
        <dbReference type="ARBA" id="ARBA00011085"/>
    </source>
</evidence>
<feature type="transmembrane region" description="Helical" evidence="10">
    <location>
        <begin position="6"/>
        <end position="25"/>
    </location>
</feature>
<dbReference type="GO" id="GO:0005886">
    <property type="term" value="C:plasma membrane"/>
    <property type="evidence" value="ECO:0007669"/>
    <property type="project" value="TreeGrafter"/>
</dbReference>
<evidence type="ECO:0000256" key="8">
    <source>
        <dbReference type="ARBA" id="ARBA00023170"/>
    </source>
</evidence>
<feature type="transmembrane region" description="Helical" evidence="10">
    <location>
        <begin position="37"/>
        <end position="57"/>
    </location>
</feature>
<comment type="subcellular location">
    <subcellularLocation>
        <location evidence="1">Membrane</location>
        <topology evidence="1">Multi-pass membrane protein</topology>
    </subcellularLocation>
</comment>
<evidence type="ECO:0000256" key="6">
    <source>
        <dbReference type="ARBA" id="ARBA00023040"/>
    </source>
</evidence>
<name>A0AAF0DUC2_9BASI</name>
<feature type="transmembrane region" description="Helical" evidence="10">
    <location>
        <begin position="109"/>
        <end position="133"/>
    </location>
</feature>
<keyword evidence="12" id="KW-1185">Reference proteome</keyword>
<dbReference type="Pfam" id="PF02076">
    <property type="entry name" value="STE3"/>
    <property type="match status" value="2"/>
</dbReference>
<evidence type="ECO:0000256" key="5">
    <source>
        <dbReference type="ARBA" id="ARBA00022989"/>
    </source>
</evidence>
<dbReference type="PANTHER" id="PTHR28097:SF1">
    <property type="entry name" value="PHEROMONE A FACTOR RECEPTOR"/>
    <property type="match status" value="1"/>
</dbReference>
<evidence type="ECO:0000256" key="10">
    <source>
        <dbReference type="SAM" id="Phobius"/>
    </source>
</evidence>
<keyword evidence="8 11" id="KW-0675">Receptor</keyword>
<comment type="similarity">
    <text evidence="2">Belongs to the G-protein coupled receptor 4 family.</text>
</comment>
<evidence type="ECO:0000256" key="9">
    <source>
        <dbReference type="ARBA" id="ARBA00023224"/>
    </source>
</evidence>
<evidence type="ECO:0000313" key="12">
    <source>
        <dbReference type="Proteomes" id="UP001216638"/>
    </source>
</evidence>
<feature type="transmembrane region" description="Helical" evidence="10">
    <location>
        <begin position="63"/>
        <end position="89"/>
    </location>
</feature>
<dbReference type="InterPro" id="IPR001499">
    <property type="entry name" value="GPCR_STE3"/>
</dbReference>
<keyword evidence="7 10" id="KW-0472">Membrane</keyword>